<name>A0A3N4MIM4_9BACT</name>
<dbReference type="EMBL" id="RMBX01000004">
    <property type="protein sequence ID" value="RPD41647.1"/>
    <property type="molecule type" value="Genomic_DNA"/>
</dbReference>
<accession>A0A3N4MIM4</accession>
<comment type="caution">
    <text evidence="1">The sequence shown here is derived from an EMBL/GenBank/DDBJ whole genome shotgun (WGS) entry which is preliminary data.</text>
</comment>
<dbReference type="RefSeq" id="WP_120516051.1">
    <property type="nucleotide sequence ID" value="NZ_QXZY01000005.1"/>
</dbReference>
<reference evidence="2" key="1">
    <citation type="submission" date="2018-11" db="EMBL/GenBank/DDBJ databases">
        <title>Chitinophaga lutea sp.nov., isolate from arsenic contaminated soil.</title>
        <authorList>
            <person name="Zong Y."/>
        </authorList>
    </citation>
    <scope>NUCLEOTIDE SEQUENCE [LARGE SCALE GENOMIC DNA]</scope>
    <source>
        <strain evidence="2">YLT18</strain>
    </source>
</reference>
<proteinExistence type="predicted"/>
<dbReference type="InterPro" id="IPR036388">
    <property type="entry name" value="WH-like_DNA-bd_sf"/>
</dbReference>
<dbReference type="OrthoDB" id="9809515at2"/>
<protein>
    <submittedName>
        <fullName evidence="1">DUF433 domain-containing protein</fullName>
    </submittedName>
</protein>
<evidence type="ECO:0000313" key="2">
    <source>
        <dbReference type="Proteomes" id="UP000279089"/>
    </source>
</evidence>
<dbReference type="Pfam" id="PF04255">
    <property type="entry name" value="DUF433"/>
    <property type="match status" value="1"/>
</dbReference>
<dbReference type="Proteomes" id="UP000279089">
    <property type="component" value="Unassembled WGS sequence"/>
</dbReference>
<evidence type="ECO:0000313" key="1">
    <source>
        <dbReference type="EMBL" id="RPD41647.1"/>
    </source>
</evidence>
<dbReference type="AlphaFoldDB" id="A0A3N4MIM4"/>
<sequence>MELIEINPRIMMGKPTIKGTRITVEQILEELAVSDSIEEILEAHPQLNKDQVHAALSFAAQAIRGDEIYPVAI</sequence>
<dbReference type="InterPro" id="IPR009057">
    <property type="entry name" value="Homeodomain-like_sf"/>
</dbReference>
<dbReference type="InterPro" id="IPR007367">
    <property type="entry name" value="DUF433"/>
</dbReference>
<dbReference type="SUPFAM" id="SSF46689">
    <property type="entry name" value="Homeodomain-like"/>
    <property type="match status" value="1"/>
</dbReference>
<dbReference type="PANTHER" id="PTHR34849:SF3">
    <property type="entry name" value="SSR2962 PROTEIN"/>
    <property type="match status" value="1"/>
</dbReference>
<keyword evidence="2" id="KW-1185">Reference proteome</keyword>
<gene>
    <name evidence="1" type="ORF">EG028_10100</name>
</gene>
<dbReference type="PANTHER" id="PTHR34849">
    <property type="entry name" value="SSL5025 PROTEIN"/>
    <property type="match status" value="1"/>
</dbReference>
<dbReference type="Gene3D" id="1.10.10.10">
    <property type="entry name" value="Winged helix-like DNA-binding domain superfamily/Winged helix DNA-binding domain"/>
    <property type="match status" value="1"/>
</dbReference>
<organism evidence="1 2">
    <name type="scientific">Chitinophaga barathri</name>
    <dbReference type="NCBI Taxonomy" id="1647451"/>
    <lineage>
        <taxon>Bacteria</taxon>
        <taxon>Pseudomonadati</taxon>
        <taxon>Bacteroidota</taxon>
        <taxon>Chitinophagia</taxon>
        <taxon>Chitinophagales</taxon>
        <taxon>Chitinophagaceae</taxon>
        <taxon>Chitinophaga</taxon>
    </lineage>
</organism>